<keyword evidence="7" id="KW-1185">Reference proteome</keyword>
<reference evidence="7" key="1">
    <citation type="submission" date="2016-04" db="EMBL/GenBank/DDBJ databases">
        <title>Comparative genomics of biotechnologically important yeasts.</title>
        <authorList>
            <consortium name="DOE Joint Genome Institute"/>
            <person name="Riley R."/>
            <person name="Haridas S."/>
            <person name="Wolfe K.H."/>
            <person name="Lopes M.R."/>
            <person name="Hittinger C.T."/>
            <person name="Goker M."/>
            <person name="Salamov A."/>
            <person name="Wisecaver J."/>
            <person name="Long T.M."/>
            <person name="Aerts A.L."/>
            <person name="Barry K."/>
            <person name="Choi C."/>
            <person name="Clum A."/>
            <person name="Coughlan A.Y."/>
            <person name="Deshpande S."/>
            <person name="Douglass A.P."/>
            <person name="Hanson S.J."/>
            <person name="Klenk H.-P."/>
            <person name="Labutti K."/>
            <person name="Lapidus A."/>
            <person name="Lindquist E."/>
            <person name="Lipzen A."/>
            <person name="Meier-Kolthoff J.P."/>
            <person name="Ohm R.A."/>
            <person name="Otillar R.P."/>
            <person name="Pangilinan J."/>
            <person name="Peng Y."/>
            <person name="Rokas A."/>
            <person name="Rosa C.A."/>
            <person name="Scheuner C."/>
            <person name="Sibirny A.A."/>
            <person name="Slot J.C."/>
            <person name="Stielow J.B."/>
            <person name="Sun H."/>
            <person name="Kurtzman C.P."/>
            <person name="Blackwell M."/>
            <person name="Grigoriev I.V."/>
            <person name="Jeffries T.W."/>
        </authorList>
    </citation>
    <scope>NUCLEOTIDE SEQUENCE [LARGE SCALE GENOMIC DNA]</scope>
    <source>
        <strain evidence="7">NRRL YB-2248</strain>
    </source>
</reference>
<accession>A0A1E4SUZ2</accession>
<protein>
    <recommendedName>
        <fullName evidence="5">UBC core domain-containing protein</fullName>
    </recommendedName>
</protein>
<dbReference type="InterPro" id="IPR016135">
    <property type="entry name" value="UBQ-conjugating_enzyme/RWD"/>
</dbReference>
<dbReference type="Proteomes" id="UP000094801">
    <property type="component" value="Unassembled WGS sequence"/>
</dbReference>
<feature type="non-terminal residue" evidence="6">
    <location>
        <position position="214"/>
    </location>
</feature>
<dbReference type="Gene3D" id="3.10.110.10">
    <property type="entry name" value="Ubiquitin Conjugating Enzyme"/>
    <property type="match status" value="1"/>
</dbReference>
<evidence type="ECO:0000259" key="5">
    <source>
        <dbReference type="PROSITE" id="PS50127"/>
    </source>
</evidence>
<dbReference type="InterPro" id="IPR050113">
    <property type="entry name" value="Ub_conjugating_enzyme"/>
</dbReference>
<proteinExistence type="predicted"/>
<dbReference type="OrthoDB" id="19692at2759"/>
<evidence type="ECO:0000313" key="6">
    <source>
        <dbReference type="EMBL" id="ODV83350.1"/>
    </source>
</evidence>
<feature type="non-terminal residue" evidence="6">
    <location>
        <position position="1"/>
    </location>
</feature>
<dbReference type="EMBL" id="KV453865">
    <property type="protein sequence ID" value="ODV83350.1"/>
    <property type="molecule type" value="Genomic_DNA"/>
</dbReference>
<dbReference type="PANTHER" id="PTHR24067">
    <property type="entry name" value="UBIQUITIN-CONJUGATING ENZYME E2"/>
    <property type="match status" value="1"/>
</dbReference>
<evidence type="ECO:0000256" key="3">
    <source>
        <dbReference type="ARBA" id="ARBA00022840"/>
    </source>
</evidence>
<feature type="domain" description="UBC core" evidence="5">
    <location>
        <begin position="1"/>
        <end position="159"/>
    </location>
</feature>
<evidence type="ECO:0000313" key="7">
    <source>
        <dbReference type="Proteomes" id="UP000094801"/>
    </source>
</evidence>
<dbReference type="GO" id="GO:0005524">
    <property type="term" value="F:ATP binding"/>
    <property type="evidence" value="ECO:0007669"/>
    <property type="project" value="UniProtKB-KW"/>
</dbReference>
<dbReference type="STRING" id="983967.A0A1E4SUZ2"/>
<dbReference type="InterPro" id="IPR000608">
    <property type="entry name" value="UBC"/>
</dbReference>
<evidence type="ECO:0000256" key="2">
    <source>
        <dbReference type="ARBA" id="ARBA00022786"/>
    </source>
</evidence>
<keyword evidence="1" id="KW-0547">Nucleotide-binding</keyword>
<gene>
    <name evidence="6" type="ORF">CANARDRAFT_191681</name>
</gene>
<keyword evidence="3" id="KW-0067">ATP-binding</keyword>
<keyword evidence="2" id="KW-0833">Ubl conjugation pathway</keyword>
<dbReference type="PROSITE" id="PS50127">
    <property type="entry name" value="UBC_2"/>
    <property type="match status" value="1"/>
</dbReference>
<evidence type="ECO:0000256" key="1">
    <source>
        <dbReference type="ARBA" id="ARBA00022741"/>
    </source>
</evidence>
<evidence type="ECO:0000256" key="4">
    <source>
        <dbReference type="SAM" id="MobiDB-lite"/>
    </source>
</evidence>
<sequence length="214" mass="24376">SAAAILQKELKELTKSQPCFNIDLISENIRLWDIGLFISNSDSKYDGAYLRSQMRFPENYPFSPPSFRFVPSITHPNVYKDGRVCISILHEAGDDMNGEPSNENWSPAQCVESVLVSIISLLDDPNINSPANVDASKLFRDDKAAYDAIVSREVERSKGDIPEDFEIPVTKSGYDVDDYEETWFYDDDDDEEDDDDDDDEEDDQSFVEDEEVEM</sequence>
<feature type="region of interest" description="Disordered" evidence="4">
    <location>
        <begin position="178"/>
        <end position="214"/>
    </location>
</feature>
<dbReference type="SUPFAM" id="SSF54495">
    <property type="entry name" value="UBC-like"/>
    <property type="match status" value="1"/>
</dbReference>
<dbReference type="AlphaFoldDB" id="A0A1E4SUZ2"/>
<dbReference type="SMART" id="SM00212">
    <property type="entry name" value="UBCc"/>
    <property type="match status" value="1"/>
</dbReference>
<dbReference type="Pfam" id="PF00179">
    <property type="entry name" value="UQ_con"/>
    <property type="match status" value="1"/>
</dbReference>
<name>A0A1E4SUZ2_9ASCO</name>
<organism evidence="6 7">
    <name type="scientific">[Candida] arabinofermentans NRRL YB-2248</name>
    <dbReference type="NCBI Taxonomy" id="983967"/>
    <lineage>
        <taxon>Eukaryota</taxon>
        <taxon>Fungi</taxon>
        <taxon>Dikarya</taxon>
        <taxon>Ascomycota</taxon>
        <taxon>Saccharomycotina</taxon>
        <taxon>Pichiomycetes</taxon>
        <taxon>Pichiales</taxon>
        <taxon>Pichiaceae</taxon>
        <taxon>Ogataea</taxon>
        <taxon>Ogataea/Candida clade</taxon>
    </lineage>
</organism>